<dbReference type="PANTHER" id="PTHR28638">
    <property type="entry name" value="CELL CYCLE PROGRESSION PROTEIN 1"/>
    <property type="match status" value="1"/>
</dbReference>
<dbReference type="EMBL" id="AHAT01019903">
    <property type="status" value="NOT_ANNOTATED_CDS"/>
    <property type="molecule type" value="Genomic_DNA"/>
</dbReference>
<feature type="region of interest" description="Disordered" evidence="3">
    <location>
        <begin position="1"/>
        <end position="182"/>
    </location>
</feature>
<evidence type="ECO:0000313" key="4">
    <source>
        <dbReference type="Ensembl" id="ENSLOCP00000008553.1"/>
    </source>
</evidence>
<dbReference type="AlphaFoldDB" id="W5MJJ4"/>
<feature type="coiled-coil region" evidence="2">
    <location>
        <begin position="244"/>
        <end position="319"/>
    </location>
</feature>
<evidence type="ECO:0000313" key="5">
    <source>
        <dbReference type="Proteomes" id="UP000018468"/>
    </source>
</evidence>
<reference evidence="4" key="2">
    <citation type="submission" date="2025-08" db="UniProtKB">
        <authorList>
            <consortium name="Ensembl"/>
        </authorList>
    </citation>
    <scope>IDENTIFICATION</scope>
</reference>
<evidence type="ECO:0000256" key="3">
    <source>
        <dbReference type="SAM" id="MobiDB-lite"/>
    </source>
</evidence>
<dbReference type="GO" id="GO:0005634">
    <property type="term" value="C:nucleus"/>
    <property type="evidence" value="ECO:0000318"/>
    <property type="project" value="GO_Central"/>
</dbReference>
<dbReference type="GeneTree" id="ENSGT00730000111747"/>
<dbReference type="InterPro" id="IPR051990">
    <property type="entry name" value="CCPG1/PBIP1"/>
</dbReference>
<proteinExistence type="predicted"/>
<protein>
    <recommendedName>
        <fullName evidence="6">Pre-B-cell leukemia homeobox interacting protein 1b</fullName>
    </recommendedName>
</protein>
<dbReference type="InParanoid" id="W5MJJ4"/>
<feature type="compositionally biased region" description="Basic and acidic residues" evidence="3">
    <location>
        <begin position="128"/>
        <end position="138"/>
    </location>
</feature>
<name>W5MJJ4_LEPOC</name>
<organism evidence="4 5">
    <name type="scientific">Lepisosteus oculatus</name>
    <name type="common">Spotted gar</name>
    <dbReference type="NCBI Taxonomy" id="7918"/>
    <lineage>
        <taxon>Eukaryota</taxon>
        <taxon>Metazoa</taxon>
        <taxon>Chordata</taxon>
        <taxon>Craniata</taxon>
        <taxon>Vertebrata</taxon>
        <taxon>Euteleostomi</taxon>
        <taxon>Actinopterygii</taxon>
        <taxon>Neopterygii</taxon>
        <taxon>Holostei</taxon>
        <taxon>Semionotiformes</taxon>
        <taxon>Lepisosteidae</taxon>
        <taxon>Lepisosteus</taxon>
    </lineage>
</organism>
<feature type="compositionally biased region" description="Acidic residues" evidence="3">
    <location>
        <begin position="161"/>
        <end position="174"/>
    </location>
</feature>
<dbReference type="PANTHER" id="PTHR28638:SF1">
    <property type="entry name" value="PRE-B-CELL LEUKEMIA TRANSCRIPTION FACTOR-INTERACTING PROTEIN 1"/>
    <property type="match status" value="1"/>
</dbReference>
<feature type="compositionally biased region" description="Polar residues" evidence="3">
    <location>
        <begin position="83"/>
        <end position="95"/>
    </location>
</feature>
<feature type="region of interest" description="Disordered" evidence="3">
    <location>
        <begin position="321"/>
        <end position="371"/>
    </location>
</feature>
<dbReference type="EMBL" id="AHAT01019904">
    <property type="status" value="NOT_ANNOTATED_CDS"/>
    <property type="molecule type" value="Genomic_DNA"/>
</dbReference>
<keyword evidence="1 2" id="KW-0175">Coiled coil</keyword>
<dbReference type="Bgee" id="ENSLOCG00000007064">
    <property type="expression patterns" value="Expressed in muscle tissue and 13 other cell types or tissues"/>
</dbReference>
<dbReference type="GO" id="GO:0006355">
    <property type="term" value="P:regulation of DNA-templated transcription"/>
    <property type="evidence" value="ECO:0000318"/>
    <property type="project" value="GO_Central"/>
</dbReference>
<feature type="compositionally biased region" description="Polar residues" evidence="3">
    <location>
        <begin position="331"/>
        <end position="340"/>
    </location>
</feature>
<reference evidence="4" key="3">
    <citation type="submission" date="2025-09" db="UniProtKB">
        <authorList>
            <consortium name="Ensembl"/>
        </authorList>
    </citation>
    <scope>IDENTIFICATION</scope>
</reference>
<accession>W5MJJ4</accession>
<dbReference type="GO" id="GO:0003712">
    <property type="term" value="F:transcription coregulator activity"/>
    <property type="evidence" value="ECO:0000318"/>
    <property type="project" value="GO_Central"/>
</dbReference>
<evidence type="ECO:0000256" key="2">
    <source>
        <dbReference type="SAM" id="Coils"/>
    </source>
</evidence>
<keyword evidence="5" id="KW-1185">Reference proteome</keyword>
<feature type="region of interest" description="Disordered" evidence="3">
    <location>
        <begin position="762"/>
        <end position="823"/>
    </location>
</feature>
<feature type="region of interest" description="Disordered" evidence="3">
    <location>
        <begin position="420"/>
        <end position="637"/>
    </location>
</feature>
<evidence type="ECO:0000256" key="1">
    <source>
        <dbReference type="ARBA" id="ARBA00023054"/>
    </source>
</evidence>
<dbReference type="HOGENOM" id="CLU_343862_0_0_1"/>
<feature type="compositionally biased region" description="Low complexity" evidence="3">
    <location>
        <begin position="1"/>
        <end position="17"/>
    </location>
</feature>
<dbReference type="OMA" id="GCARQEG"/>
<dbReference type="eggNOG" id="ENOG502QRIW">
    <property type="taxonomic scope" value="Eukaryota"/>
</dbReference>
<feature type="compositionally biased region" description="Basic and acidic residues" evidence="3">
    <location>
        <begin position="789"/>
        <end position="808"/>
    </location>
</feature>
<reference evidence="5" key="1">
    <citation type="submission" date="2011-12" db="EMBL/GenBank/DDBJ databases">
        <title>The Draft Genome of Lepisosteus oculatus.</title>
        <authorList>
            <consortium name="The Broad Institute Genome Assembly &amp; Analysis Group"/>
            <consortium name="Computational R&amp;D Group"/>
            <consortium name="and Sequencing Platform"/>
            <person name="Di Palma F."/>
            <person name="Alfoldi J."/>
            <person name="Johnson J."/>
            <person name="Berlin A."/>
            <person name="Gnerre S."/>
            <person name="Jaffe D."/>
            <person name="MacCallum I."/>
            <person name="Young S."/>
            <person name="Walker B.J."/>
            <person name="Lander E.S."/>
            <person name="Lindblad-Toh K."/>
        </authorList>
    </citation>
    <scope>NUCLEOTIDE SEQUENCE [LARGE SCALE GENOMIC DNA]</scope>
</reference>
<sequence length="823" mass="92133">MDDNSNSGSSTNGSSNNWTILTPEDSVVENVGPGDDGTDGPPVADQSSAEELKETAEEEEEEEAGIAGLRAGETRSAEGLQVCQETATGNSESSPSPGPDSNVVTVPASSPQEEEGHQEEGEGPGLSRKVDEIGKQAESDSDPETGAGLRRRKTHHLGRGEEEEEEEEEEDQEEERAWRKEGEGGLGLSLNKCIVGALLLLGLGMILFSGLDEEVDLRELHEKDLYGQQDETGPAPDPRSAQLMASLLDKLAQENQQITLLQAELQAQKEELALALRGLEEGGGLAQENERLRAELASLPSLQGELESLKARVTELTQITEAHSAAPVPNLTVQNVSTAPPTDEPGHRNDTPSQESPVAGEAEESAGGGDALQQELERQRLLLAESRRRLEGLTGAARERGGKRGVREGLAELERRLSAEIERLGKGAPGERREEGGQKRRWEEAERGARREGEAGKRRRKEEEEQQQRAGKEGKEGWGEQEWERGGEEKQGRKEGKRPGERGRREGEQRGRREGEEGWKEGEQRGRKEGEERGRRERKEGEERGRRERKEGEERGRRERKEEEERGRKEGEERGRRERKEGEWLRQKTEQTEEGMTKDKAREQKKERPEPRSKQDHHWQGPSRTAPSPGKPAHRHHDHNAFWKQQGERLRHYRPLQGCGGPRDCARREGLHPVELPAFQALLGGYLRRLGGGAGPAELQRLTLDFFQDGLFAHQRMSFRDFAEDVGEILEELAEREGGGEGEGEELERFMEGFEREALRRFAIPGHGHRHGEREREGRRRGRKPSTAEPDHSQEQQRPPVEQDWHARSKEKHRWAEPVGGSE</sequence>
<dbReference type="Ensembl" id="ENSLOCT00000008563.1">
    <property type="protein sequence ID" value="ENSLOCP00000008553.1"/>
    <property type="gene ID" value="ENSLOCG00000007064.1"/>
</dbReference>
<feature type="compositionally biased region" description="Basic and acidic residues" evidence="3">
    <location>
        <begin position="420"/>
        <end position="619"/>
    </location>
</feature>
<dbReference type="Proteomes" id="UP000018468">
    <property type="component" value="Linkage group LG24"/>
</dbReference>
<evidence type="ECO:0008006" key="6">
    <source>
        <dbReference type="Google" id="ProtNLM"/>
    </source>
</evidence>